<dbReference type="PRINTS" id="PR00032">
    <property type="entry name" value="HTHARAC"/>
</dbReference>
<evidence type="ECO:0000256" key="2">
    <source>
        <dbReference type="ARBA" id="ARBA00023125"/>
    </source>
</evidence>
<name>L1QK94_9CLOT</name>
<dbReference type="InterPro" id="IPR009057">
    <property type="entry name" value="Homeodomain-like_sf"/>
</dbReference>
<dbReference type="SUPFAM" id="SSF46689">
    <property type="entry name" value="Homeodomain-like"/>
    <property type="match status" value="1"/>
</dbReference>
<dbReference type="InterPro" id="IPR014710">
    <property type="entry name" value="RmlC-like_jellyroll"/>
</dbReference>
<dbReference type="InterPro" id="IPR018062">
    <property type="entry name" value="HTH_AraC-typ_CS"/>
</dbReference>
<evidence type="ECO:0000313" key="5">
    <source>
        <dbReference type="EMBL" id="EKY28414.1"/>
    </source>
</evidence>
<accession>L1QK94</accession>
<dbReference type="Proteomes" id="UP000010420">
    <property type="component" value="Unassembled WGS sequence"/>
</dbReference>
<keyword evidence="2" id="KW-0238">DNA-binding</keyword>
<dbReference type="HOGENOM" id="CLU_000445_88_3_9"/>
<dbReference type="PATRIC" id="fig|545697.3.peg.752"/>
<comment type="caution">
    <text evidence="5">The sequence shown here is derived from an EMBL/GenBank/DDBJ whole genome shotgun (WGS) entry which is preliminary data.</text>
</comment>
<dbReference type="eggNOG" id="COG2207">
    <property type="taxonomic scope" value="Bacteria"/>
</dbReference>
<gene>
    <name evidence="5" type="ORF">HMPREF0216_00765</name>
</gene>
<evidence type="ECO:0000256" key="3">
    <source>
        <dbReference type="ARBA" id="ARBA00023163"/>
    </source>
</evidence>
<dbReference type="Pfam" id="PF02311">
    <property type="entry name" value="AraC_binding"/>
    <property type="match status" value="1"/>
</dbReference>
<dbReference type="PANTHER" id="PTHR43280">
    <property type="entry name" value="ARAC-FAMILY TRANSCRIPTIONAL REGULATOR"/>
    <property type="match status" value="1"/>
</dbReference>
<dbReference type="InterPro" id="IPR020449">
    <property type="entry name" value="Tscrpt_reg_AraC-type_HTH"/>
</dbReference>
<dbReference type="OrthoDB" id="9778008at2"/>
<feature type="domain" description="HTH araC/xylS-type" evidence="4">
    <location>
        <begin position="194"/>
        <end position="292"/>
    </location>
</feature>
<dbReference type="PROSITE" id="PS00041">
    <property type="entry name" value="HTH_ARAC_FAMILY_1"/>
    <property type="match status" value="1"/>
</dbReference>
<reference evidence="5 6" key="1">
    <citation type="submission" date="2012-05" db="EMBL/GenBank/DDBJ databases">
        <authorList>
            <person name="Weinstock G."/>
            <person name="Sodergren E."/>
            <person name="Lobos E.A."/>
            <person name="Fulton L."/>
            <person name="Fulton R."/>
            <person name="Courtney L."/>
            <person name="Fronick C."/>
            <person name="O'Laughlin M."/>
            <person name="Godfrey J."/>
            <person name="Wilson R.M."/>
            <person name="Miner T."/>
            <person name="Farmer C."/>
            <person name="Delehaunty K."/>
            <person name="Cordes M."/>
            <person name="Minx P."/>
            <person name="Tomlinson C."/>
            <person name="Chen J."/>
            <person name="Wollam A."/>
            <person name="Pepin K.H."/>
            <person name="Bhonagiri V."/>
            <person name="Zhang X."/>
            <person name="Suruliraj S."/>
            <person name="Warren W."/>
            <person name="Mitreva M."/>
            <person name="Mardis E.R."/>
            <person name="Wilson R.K."/>
        </authorList>
    </citation>
    <scope>NUCLEOTIDE SEQUENCE [LARGE SCALE GENOMIC DNA]</scope>
    <source>
        <strain evidence="5 6">DSM 1785</strain>
    </source>
</reference>
<dbReference type="AlphaFoldDB" id="L1QK94"/>
<keyword evidence="6" id="KW-1185">Reference proteome</keyword>
<dbReference type="Pfam" id="PF12833">
    <property type="entry name" value="HTH_18"/>
    <property type="match status" value="1"/>
</dbReference>
<dbReference type="GO" id="GO:0003700">
    <property type="term" value="F:DNA-binding transcription factor activity"/>
    <property type="evidence" value="ECO:0007669"/>
    <property type="project" value="InterPro"/>
</dbReference>
<dbReference type="PROSITE" id="PS01124">
    <property type="entry name" value="HTH_ARAC_FAMILY_2"/>
    <property type="match status" value="1"/>
</dbReference>
<sequence>MIELNLLNDNSEVVSYNFEHFPIRSCKSRLSEYPNMTAANHWHNDFEFIIILNGKMTYSVNGKNHYLKEGQAIFVNSTQMHYGYSSDNSDCNFICILLNPFLLSGIGHIKDSYIVPVCTDTSHPFYIFDPSIAWQKEFIEKLIKIYELCTEAKEGFELQIMSNFYSICYNLYHNVKNDKVYQENFQDKNLEALHDMVGYIQKNYKNKITLSEIAVSGNVCRSNCCKIFQSLLNKSPITYLMEYRLDKSIKLLKISSYSVTEIALQCGFNSSSYFTEMFRRTMGCTPSEYRKNNLIKM</sequence>
<evidence type="ECO:0000256" key="1">
    <source>
        <dbReference type="ARBA" id="ARBA00023015"/>
    </source>
</evidence>
<dbReference type="InterPro" id="IPR037923">
    <property type="entry name" value="HTH-like"/>
</dbReference>
<keyword evidence="1" id="KW-0805">Transcription regulation</keyword>
<dbReference type="PANTHER" id="PTHR43280:SF28">
    <property type="entry name" value="HTH-TYPE TRANSCRIPTIONAL ACTIVATOR RHAS"/>
    <property type="match status" value="1"/>
</dbReference>
<dbReference type="RefSeq" id="WP_005211189.1">
    <property type="nucleotide sequence ID" value="NZ_KB291616.1"/>
</dbReference>
<dbReference type="Gene3D" id="2.60.120.10">
    <property type="entry name" value="Jelly Rolls"/>
    <property type="match status" value="1"/>
</dbReference>
<dbReference type="SMART" id="SM00342">
    <property type="entry name" value="HTH_ARAC"/>
    <property type="match status" value="1"/>
</dbReference>
<dbReference type="InterPro" id="IPR003313">
    <property type="entry name" value="AraC-bd"/>
</dbReference>
<evidence type="ECO:0000313" key="6">
    <source>
        <dbReference type="Proteomes" id="UP000010420"/>
    </source>
</evidence>
<dbReference type="CDD" id="cd02208">
    <property type="entry name" value="cupin_RmlC-like"/>
    <property type="match status" value="1"/>
</dbReference>
<keyword evidence="3" id="KW-0804">Transcription</keyword>
<dbReference type="InterPro" id="IPR018060">
    <property type="entry name" value="HTH_AraC"/>
</dbReference>
<protein>
    <submittedName>
        <fullName evidence="5">Transcriptional regulator, AraC family</fullName>
    </submittedName>
</protein>
<dbReference type="EMBL" id="AMEZ01000024">
    <property type="protein sequence ID" value="EKY28414.1"/>
    <property type="molecule type" value="Genomic_DNA"/>
</dbReference>
<organism evidence="5 6">
    <name type="scientific">Clostridium celatum DSM 1785</name>
    <dbReference type="NCBI Taxonomy" id="545697"/>
    <lineage>
        <taxon>Bacteria</taxon>
        <taxon>Bacillati</taxon>
        <taxon>Bacillota</taxon>
        <taxon>Clostridia</taxon>
        <taxon>Eubacteriales</taxon>
        <taxon>Clostridiaceae</taxon>
        <taxon>Clostridium</taxon>
    </lineage>
</organism>
<dbReference type="SUPFAM" id="SSF51215">
    <property type="entry name" value="Regulatory protein AraC"/>
    <property type="match status" value="1"/>
</dbReference>
<dbReference type="STRING" id="545697.HMPREF0216_00765"/>
<dbReference type="GO" id="GO:0043565">
    <property type="term" value="F:sequence-specific DNA binding"/>
    <property type="evidence" value="ECO:0007669"/>
    <property type="project" value="InterPro"/>
</dbReference>
<evidence type="ECO:0000259" key="4">
    <source>
        <dbReference type="PROSITE" id="PS01124"/>
    </source>
</evidence>
<proteinExistence type="predicted"/>
<dbReference type="Gene3D" id="1.10.10.60">
    <property type="entry name" value="Homeodomain-like"/>
    <property type="match status" value="2"/>
</dbReference>